<feature type="region of interest" description="Disordered" evidence="1">
    <location>
        <begin position="1"/>
        <end position="86"/>
    </location>
</feature>
<dbReference type="HOGENOM" id="CLU_1619121_0_0_1"/>
<feature type="compositionally biased region" description="Low complexity" evidence="1">
    <location>
        <begin position="9"/>
        <end position="25"/>
    </location>
</feature>
<dbReference type="EMBL" id="GL385401">
    <property type="protein sequence ID" value="EJT70603.1"/>
    <property type="molecule type" value="Genomic_DNA"/>
</dbReference>
<dbReference type="VEuPathDB" id="FungiDB:GGTG_11626"/>
<keyword evidence="4" id="KW-1185">Reference proteome</keyword>
<reference evidence="4" key="1">
    <citation type="submission" date="2010-07" db="EMBL/GenBank/DDBJ databases">
        <title>The genome sequence of Gaeumannomyces graminis var. tritici strain R3-111a-1.</title>
        <authorList>
            <consortium name="The Broad Institute Genome Sequencing Platform"/>
            <person name="Ma L.-J."/>
            <person name="Dead R."/>
            <person name="Young S."/>
            <person name="Zeng Q."/>
            <person name="Koehrsen M."/>
            <person name="Alvarado L."/>
            <person name="Berlin A."/>
            <person name="Chapman S.B."/>
            <person name="Chen Z."/>
            <person name="Freedman E."/>
            <person name="Gellesch M."/>
            <person name="Goldberg J."/>
            <person name="Griggs A."/>
            <person name="Gujja S."/>
            <person name="Heilman E.R."/>
            <person name="Heiman D."/>
            <person name="Hepburn T."/>
            <person name="Howarth C."/>
            <person name="Jen D."/>
            <person name="Larson L."/>
            <person name="Mehta T."/>
            <person name="Neiman D."/>
            <person name="Pearson M."/>
            <person name="Roberts A."/>
            <person name="Saif S."/>
            <person name="Shea T."/>
            <person name="Shenoy N."/>
            <person name="Sisk P."/>
            <person name="Stolte C."/>
            <person name="Sykes S."/>
            <person name="Walk T."/>
            <person name="White J."/>
            <person name="Yandava C."/>
            <person name="Haas B."/>
            <person name="Nusbaum C."/>
            <person name="Birren B."/>
        </authorList>
    </citation>
    <scope>NUCLEOTIDE SEQUENCE [LARGE SCALE GENOMIC DNA]</scope>
    <source>
        <strain evidence="4">R3-111a-1</strain>
    </source>
</reference>
<evidence type="ECO:0000313" key="2">
    <source>
        <dbReference type="EMBL" id="EJT70603.1"/>
    </source>
</evidence>
<dbReference type="EnsemblFungi" id="EJT70603">
    <property type="protein sequence ID" value="EJT70603"/>
    <property type="gene ID" value="GGTG_11626"/>
</dbReference>
<reference evidence="3" key="5">
    <citation type="submission" date="2018-04" db="UniProtKB">
        <authorList>
            <consortium name="EnsemblFungi"/>
        </authorList>
    </citation>
    <scope>IDENTIFICATION</scope>
    <source>
        <strain evidence="3">R3-111a-1</strain>
    </source>
</reference>
<sequence length="164" mass="17306">MSTATTLGPALHAALSPSVPAASPPWRWGRRRAREDAAWLAASQKPQRGKDEPAPHPPEQKSGRPLRDASPAREHTAGSPIRTRGRKARYLPAASILCTPAAHYEDDGASGEALCAASGLNDTPESQYHAPASQNPRTTPSLGCAASNRAIPPLVTSEHGHHPK</sequence>
<dbReference type="RefSeq" id="XP_009227781.1">
    <property type="nucleotide sequence ID" value="XM_009229517.1"/>
</dbReference>
<feature type="compositionally biased region" description="Polar residues" evidence="1">
    <location>
        <begin position="121"/>
        <end position="141"/>
    </location>
</feature>
<dbReference type="GeneID" id="20352084"/>
<protein>
    <submittedName>
        <fullName evidence="2 3">Uncharacterized protein</fullName>
    </submittedName>
</protein>
<dbReference type="Proteomes" id="UP000006039">
    <property type="component" value="Unassembled WGS sequence"/>
</dbReference>
<dbReference type="AlphaFoldDB" id="J3PDQ3"/>
<proteinExistence type="predicted"/>
<gene>
    <name evidence="3" type="primary">20352084</name>
    <name evidence="2" type="ORF">GGTG_11626</name>
</gene>
<evidence type="ECO:0000313" key="3">
    <source>
        <dbReference type="EnsemblFungi" id="EJT70603"/>
    </source>
</evidence>
<feature type="compositionally biased region" description="Basic and acidic residues" evidence="1">
    <location>
        <begin position="48"/>
        <end position="76"/>
    </location>
</feature>
<accession>J3PDQ3</accession>
<feature type="region of interest" description="Disordered" evidence="1">
    <location>
        <begin position="121"/>
        <end position="164"/>
    </location>
</feature>
<reference evidence="3" key="4">
    <citation type="journal article" date="2015" name="G3 (Bethesda)">
        <title>Genome sequences of three phytopathogenic species of the Magnaporthaceae family of fungi.</title>
        <authorList>
            <person name="Okagaki L.H."/>
            <person name="Nunes C.C."/>
            <person name="Sailsbery J."/>
            <person name="Clay B."/>
            <person name="Brown D."/>
            <person name="John T."/>
            <person name="Oh Y."/>
            <person name="Young N."/>
            <person name="Fitzgerald M."/>
            <person name="Haas B.J."/>
            <person name="Zeng Q."/>
            <person name="Young S."/>
            <person name="Adiconis X."/>
            <person name="Fan L."/>
            <person name="Levin J.Z."/>
            <person name="Mitchell T.K."/>
            <person name="Okubara P.A."/>
            <person name="Farman M.L."/>
            <person name="Kohn L.M."/>
            <person name="Birren B."/>
            <person name="Ma L.-J."/>
            <person name="Dean R.A."/>
        </authorList>
    </citation>
    <scope>NUCLEOTIDE SEQUENCE</scope>
    <source>
        <strain evidence="3">R3-111a-1</strain>
    </source>
</reference>
<name>J3PDQ3_GAET3</name>
<reference evidence="2" key="3">
    <citation type="submission" date="2010-09" db="EMBL/GenBank/DDBJ databases">
        <title>Annotation of Gaeumannomyces graminis var. tritici R3-111a-1.</title>
        <authorList>
            <consortium name="The Broad Institute Genome Sequencing Platform"/>
            <person name="Ma L.-J."/>
            <person name="Dead R."/>
            <person name="Young S.K."/>
            <person name="Zeng Q."/>
            <person name="Gargeya S."/>
            <person name="Fitzgerald M."/>
            <person name="Haas B."/>
            <person name="Abouelleil A."/>
            <person name="Alvarado L."/>
            <person name="Arachchi H.M."/>
            <person name="Berlin A."/>
            <person name="Brown A."/>
            <person name="Chapman S.B."/>
            <person name="Chen Z."/>
            <person name="Dunbar C."/>
            <person name="Freedman E."/>
            <person name="Gearin G."/>
            <person name="Gellesch M."/>
            <person name="Goldberg J."/>
            <person name="Griggs A."/>
            <person name="Gujja S."/>
            <person name="Heiman D."/>
            <person name="Howarth C."/>
            <person name="Larson L."/>
            <person name="Lui A."/>
            <person name="MacDonald P.J.P."/>
            <person name="Mehta T."/>
            <person name="Montmayeur A."/>
            <person name="Murphy C."/>
            <person name="Neiman D."/>
            <person name="Pearson M."/>
            <person name="Priest M."/>
            <person name="Roberts A."/>
            <person name="Saif S."/>
            <person name="Shea T."/>
            <person name="Shenoy N."/>
            <person name="Sisk P."/>
            <person name="Stolte C."/>
            <person name="Sykes S."/>
            <person name="Yandava C."/>
            <person name="Wortman J."/>
            <person name="Nusbaum C."/>
            <person name="Birren B."/>
        </authorList>
    </citation>
    <scope>NUCLEOTIDE SEQUENCE</scope>
    <source>
        <strain evidence="2">R3-111a-1</strain>
    </source>
</reference>
<organism evidence="2">
    <name type="scientific">Gaeumannomyces tritici (strain R3-111a-1)</name>
    <name type="common">Wheat and barley take-all root rot fungus</name>
    <name type="synonym">Gaeumannomyces graminis var. tritici</name>
    <dbReference type="NCBI Taxonomy" id="644352"/>
    <lineage>
        <taxon>Eukaryota</taxon>
        <taxon>Fungi</taxon>
        <taxon>Dikarya</taxon>
        <taxon>Ascomycota</taxon>
        <taxon>Pezizomycotina</taxon>
        <taxon>Sordariomycetes</taxon>
        <taxon>Sordariomycetidae</taxon>
        <taxon>Magnaporthales</taxon>
        <taxon>Magnaporthaceae</taxon>
        <taxon>Gaeumannomyces</taxon>
    </lineage>
</organism>
<reference evidence="2" key="2">
    <citation type="submission" date="2010-07" db="EMBL/GenBank/DDBJ databases">
        <authorList>
            <consortium name="The Broad Institute Genome Sequencing Platform"/>
            <consortium name="Broad Institute Genome Sequencing Center for Infectious Disease"/>
            <person name="Ma L.-J."/>
            <person name="Dead R."/>
            <person name="Young S."/>
            <person name="Zeng Q."/>
            <person name="Koehrsen M."/>
            <person name="Alvarado L."/>
            <person name="Berlin A."/>
            <person name="Chapman S.B."/>
            <person name="Chen Z."/>
            <person name="Freedman E."/>
            <person name="Gellesch M."/>
            <person name="Goldberg J."/>
            <person name="Griggs A."/>
            <person name="Gujja S."/>
            <person name="Heilman E.R."/>
            <person name="Heiman D."/>
            <person name="Hepburn T."/>
            <person name="Howarth C."/>
            <person name="Jen D."/>
            <person name="Larson L."/>
            <person name="Mehta T."/>
            <person name="Neiman D."/>
            <person name="Pearson M."/>
            <person name="Roberts A."/>
            <person name="Saif S."/>
            <person name="Shea T."/>
            <person name="Shenoy N."/>
            <person name="Sisk P."/>
            <person name="Stolte C."/>
            <person name="Sykes S."/>
            <person name="Walk T."/>
            <person name="White J."/>
            <person name="Yandava C."/>
            <person name="Haas B."/>
            <person name="Nusbaum C."/>
            <person name="Birren B."/>
        </authorList>
    </citation>
    <scope>NUCLEOTIDE SEQUENCE</scope>
    <source>
        <strain evidence="2">R3-111a-1</strain>
    </source>
</reference>
<evidence type="ECO:0000313" key="4">
    <source>
        <dbReference type="Proteomes" id="UP000006039"/>
    </source>
</evidence>
<evidence type="ECO:0000256" key="1">
    <source>
        <dbReference type="SAM" id="MobiDB-lite"/>
    </source>
</evidence>